<dbReference type="InterPro" id="IPR029039">
    <property type="entry name" value="Flavoprotein-like_sf"/>
</dbReference>
<dbReference type="Gene3D" id="2.40.30.10">
    <property type="entry name" value="Translation factors"/>
    <property type="match status" value="1"/>
</dbReference>
<proteinExistence type="inferred from homology"/>
<dbReference type="Pfam" id="PF00667">
    <property type="entry name" value="FAD_binding_1"/>
    <property type="match status" value="1"/>
</dbReference>
<dbReference type="GO" id="GO:0050660">
    <property type="term" value="F:flavin adenine dinucleotide binding"/>
    <property type="evidence" value="ECO:0007669"/>
    <property type="project" value="TreeGrafter"/>
</dbReference>
<dbReference type="PANTHER" id="PTHR19384:SF127">
    <property type="entry name" value="BIFUNCTIONAL CYTOCHROME P450_NADPH--P450 REDUCTASE"/>
    <property type="match status" value="1"/>
</dbReference>
<organism evidence="18 19">
    <name type="scientific">Exidia glandulosa HHB12029</name>
    <dbReference type="NCBI Taxonomy" id="1314781"/>
    <lineage>
        <taxon>Eukaryota</taxon>
        <taxon>Fungi</taxon>
        <taxon>Dikarya</taxon>
        <taxon>Basidiomycota</taxon>
        <taxon>Agaricomycotina</taxon>
        <taxon>Agaricomycetes</taxon>
        <taxon>Auriculariales</taxon>
        <taxon>Exidiaceae</taxon>
        <taxon>Exidia</taxon>
    </lineage>
</organism>
<comment type="cofactor">
    <cofactor evidence="3">
        <name>FAD</name>
        <dbReference type="ChEBI" id="CHEBI:57692"/>
    </cofactor>
</comment>
<dbReference type="InterPro" id="IPR017927">
    <property type="entry name" value="FAD-bd_FR_type"/>
</dbReference>
<keyword evidence="8" id="KW-0288">FMN</keyword>
<dbReference type="InterPro" id="IPR008254">
    <property type="entry name" value="Flavodoxin/NO_synth"/>
</dbReference>
<dbReference type="InterPro" id="IPR023173">
    <property type="entry name" value="NADPH_Cyt_P450_Rdtase_alpha"/>
</dbReference>
<dbReference type="GO" id="GO:0005506">
    <property type="term" value="F:iron ion binding"/>
    <property type="evidence" value="ECO:0007669"/>
    <property type="project" value="InterPro"/>
</dbReference>
<dbReference type="STRING" id="1314781.A0A165QEU9"/>
<evidence type="ECO:0000256" key="6">
    <source>
        <dbReference type="ARBA" id="ARBA00022617"/>
    </source>
</evidence>
<evidence type="ECO:0000256" key="2">
    <source>
        <dbReference type="ARBA" id="ARBA00001971"/>
    </source>
</evidence>
<evidence type="ECO:0000256" key="14">
    <source>
        <dbReference type="ARBA" id="ARBA00023033"/>
    </source>
</evidence>
<dbReference type="PIRSF" id="PIRSF000209">
    <property type="entry name" value="Bifunctional_P450_P450R"/>
    <property type="match status" value="1"/>
</dbReference>
<feature type="domain" description="Flavodoxin-like" evidence="16">
    <location>
        <begin position="492"/>
        <end position="634"/>
    </location>
</feature>
<dbReference type="EMBL" id="KV425883">
    <property type="protein sequence ID" value="KZW03506.1"/>
    <property type="molecule type" value="Genomic_DNA"/>
</dbReference>
<accession>A0A165QEU9</accession>
<dbReference type="InterPro" id="IPR017938">
    <property type="entry name" value="Riboflavin_synthase-like_b-brl"/>
</dbReference>
<dbReference type="Gene3D" id="1.10.630.10">
    <property type="entry name" value="Cytochrome P450"/>
    <property type="match status" value="1"/>
</dbReference>
<dbReference type="InterPro" id="IPR001433">
    <property type="entry name" value="OxRdtase_FAD/NAD-bd"/>
</dbReference>
<dbReference type="Proteomes" id="UP000077266">
    <property type="component" value="Unassembled WGS sequence"/>
</dbReference>
<evidence type="ECO:0000256" key="5">
    <source>
        <dbReference type="ARBA" id="ARBA00022448"/>
    </source>
</evidence>
<dbReference type="SUPFAM" id="SSF63380">
    <property type="entry name" value="Riboflavin synthase domain-like"/>
    <property type="match status" value="1"/>
</dbReference>
<dbReference type="PRINTS" id="PR00385">
    <property type="entry name" value="P450"/>
</dbReference>
<dbReference type="GO" id="GO:0020037">
    <property type="term" value="F:heme binding"/>
    <property type="evidence" value="ECO:0007669"/>
    <property type="project" value="InterPro"/>
</dbReference>
<keyword evidence="12" id="KW-0560">Oxidoreductase</keyword>
<keyword evidence="13 15" id="KW-0408">Iron</keyword>
<sequence length="1071" mass="117401">MSTLVPIPQPPGYPIIGNIFDIDPETPAASFERIAAEYGEIYMMNFIGNKVIAVNSQKLAEEVCDERRFHKSVANALEEIRVLTGDALFTAYHGEENWGIAHRILLPAFGPASILGMFDEMYDILSQLVLKWERFGPKHAIDPADDFTRLAFDTIAFCAMSYRLNSFYTEGVPPFVEAMGSFLKEAGARPQRPGLVQRMMGKSNAKYEADQKKMMDLARAIVEDRRANPSDRKDLLNAMLNGKDPVTGKALTDLSIMQQMITFLIAGHETTSGLLSFLIYFVISNPEVYAKLRAEVDAVVGTDRIRPEHLPRLAYMNAAMRESMRLKGTIPGIGVKPMQDEVIGGKYFIPKGTHIFVMASVIGRDPAVYGDDANEFKPERMLDGKFEALPPKAWLPFGSGTRACIGRAFAWQEAQMAIATLFQKFDFRFADPEYKLQINETLTIKPKNLRIYAIPRKDTTFSLGLAPTPSVLKAQAATTEVTSDAAAKLQPLYVLYGSNTGSCEAFAQRFATAAPSYGFRATINTLNSITSSLPTDGAVIIITASFEGEPPDNAGHFVKFIETVPGDNAPFSHVRYAVFGCGNRDWVHTYQRVPKVVDATLEAKGAERLLERGEADAGGEGFFQSFDDWEAKLWPILTKTFGAVAATGAEAGLDITLSPPTQRASTLRQPDAQLGTVLANKLLSKPGGADKHHVELQLPEGMTYRAGDYLAILPSNPASSVKRVLTRFKLSPEQEISIASSAPTTLPVGRPINVSDLFSGYVELAQPATKKNIEVLLHYAPKSGRTCNGLETLLAAYVPAVLEKRISVLSIIETYPDIDLPLSVFISMLPAMRVRQYSISSSPLWDPTRVTLTLGILREAAVADSRELFQGVASTYLAGLSKGDRVQLAVRPSSTAFHLPADPATPIVMFASGSGIAPMRGFLQERAAQKAAGREVGKALLFYGCRSPSIDFLYGDAELKDWAAQGVVDIRPAFSREVEKSEGCKYVQDRVLHDREDIIVAFEQGAKFYTCGSGRVAAGVKASCMTIISDLIKLKGTEWKAKTDNIYPDVNTAEEFWSKLLHERYAADVFG</sequence>
<evidence type="ECO:0000256" key="8">
    <source>
        <dbReference type="ARBA" id="ARBA00022643"/>
    </source>
</evidence>
<comment type="cofactor">
    <cofactor evidence="2 15">
        <name>heme</name>
        <dbReference type="ChEBI" id="CHEBI:30413"/>
    </cofactor>
</comment>
<dbReference type="PROSITE" id="PS50902">
    <property type="entry name" value="FLAVODOXIN_LIKE"/>
    <property type="match status" value="1"/>
</dbReference>
<evidence type="ECO:0000313" key="19">
    <source>
        <dbReference type="Proteomes" id="UP000077266"/>
    </source>
</evidence>
<dbReference type="Pfam" id="PF00175">
    <property type="entry name" value="NAD_binding_1"/>
    <property type="match status" value="1"/>
</dbReference>
<dbReference type="Gene3D" id="3.40.50.80">
    <property type="entry name" value="Nucleotide-binding domain of ferredoxin-NADP reductase (FNR) module"/>
    <property type="match status" value="1"/>
</dbReference>
<dbReference type="GO" id="GO:0003958">
    <property type="term" value="F:NADPH-hemoprotein reductase activity"/>
    <property type="evidence" value="ECO:0007669"/>
    <property type="project" value="InterPro"/>
</dbReference>
<evidence type="ECO:0000256" key="12">
    <source>
        <dbReference type="ARBA" id="ARBA00023002"/>
    </source>
</evidence>
<keyword evidence="11" id="KW-0521">NADP</keyword>
<dbReference type="PRINTS" id="PR00463">
    <property type="entry name" value="EP450I"/>
</dbReference>
<feature type="domain" description="FAD-binding FR-type" evidence="17">
    <location>
        <begin position="670"/>
        <end position="900"/>
    </location>
</feature>
<keyword evidence="14" id="KW-0503">Monooxygenase</keyword>
<dbReference type="InterPro" id="IPR003097">
    <property type="entry name" value="CysJ-like_FAD-binding"/>
</dbReference>
<dbReference type="InterPro" id="IPR001128">
    <property type="entry name" value="Cyt_P450"/>
</dbReference>
<keyword evidence="10" id="KW-0274">FAD</keyword>
<dbReference type="CDD" id="cd11068">
    <property type="entry name" value="CYP120A1"/>
    <property type="match status" value="1"/>
</dbReference>
<dbReference type="Gene3D" id="1.20.990.10">
    <property type="entry name" value="NADPH-cytochrome p450 Reductase, Chain A, domain 3"/>
    <property type="match status" value="1"/>
</dbReference>
<evidence type="ECO:0000256" key="13">
    <source>
        <dbReference type="ARBA" id="ARBA00023004"/>
    </source>
</evidence>
<evidence type="ECO:0000256" key="11">
    <source>
        <dbReference type="ARBA" id="ARBA00022857"/>
    </source>
</evidence>
<evidence type="ECO:0000313" key="18">
    <source>
        <dbReference type="EMBL" id="KZW03506.1"/>
    </source>
</evidence>
<dbReference type="SUPFAM" id="SSF52218">
    <property type="entry name" value="Flavoproteins"/>
    <property type="match status" value="1"/>
</dbReference>
<comment type="similarity">
    <text evidence="4">In the N-terminal section; belongs to the cytochrome P450 family.</text>
</comment>
<dbReference type="GO" id="GO:0070330">
    <property type="term" value="F:aromatase activity"/>
    <property type="evidence" value="ECO:0007669"/>
    <property type="project" value="InterPro"/>
</dbReference>
<keyword evidence="7" id="KW-0285">Flavoprotein</keyword>
<evidence type="ECO:0000256" key="10">
    <source>
        <dbReference type="ARBA" id="ARBA00022827"/>
    </source>
</evidence>
<feature type="binding site" description="axial binding residue" evidence="15">
    <location>
        <position position="404"/>
    </location>
    <ligand>
        <name>heme</name>
        <dbReference type="ChEBI" id="CHEBI:30413"/>
    </ligand>
    <ligandPart>
        <name>Fe</name>
        <dbReference type="ChEBI" id="CHEBI:18248"/>
    </ligandPart>
</feature>
<dbReference type="InParanoid" id="A0A165QEU9"/>
<dbReference type="InterPro" id="IPR002401">
    <property type="entry name" value="Cyt_P450_E_grp-I"/>
</dbReference>
<dbReference type="InterPro" id="IPR036396">
    <property type="entry name" value="Cyt_P450_sf"/>
</dbReference>
<evidence type="ECO:0000256" key="9">
    <source>
        <dbReference type="ARBA" id="ARBA00022723"/>
    </source>
</evidence>
<evidence type="ECO:0000259" key="17">
    <source>
        <dbReference type="PROSITE" id="PS51384"/>
    </source>
</evidence>
<dbReference type="SUPFAM" id="SSF52343">
    <property type="entry name" value="Ferredoxin reductase-like, C-terminal NADP-linked domain"/>
    <property type="match status" value="1"/>
</dbReference>
<protein>
    <submittedName>
        <fullName evidence="18">Cytochrome P450</fullName>
    </submittedName>
</protein>
<evidence type="ECO:0000256" key="15">
    <source>
        <dbReference type="PIRSR" id="PIRSR000209-1"/>
    </source>
</evidence>
<dbReference type="CDD" id="cd06206">
    <property type="entry name" value="bifunctional_CYPOR"/>
    <property type="match status" value="1"/>
</dbReference>
<evidence type="ECO:0000256" key="3">
    <source>
        <dbReference type="ARBA" id="ARBA00001974"/>
    </source>
</evidence>
<dbReference type="InterPro" id="IPR023206">
    <property type="entry name" value="Bifunctional_P450_P450_red"/>
</dbReference>
<evidence type="ECO:0000256" key="4">
    <source>
        <dbReference type="ARBA" id="ARBA00010018"/>
    </source>
</evidence>
<dbReference type="AlphaFoldDB" id="A0A165QEU9"/>
<name>A0A165QEU9_EXIGL</name>
<keyword evidence="6 15" id="KW-0349">Heme</keyword>
<dbReference type="PROSITE" id="PS00086">
    <property type="entry name" value="CYTOCHROME_P450"/>
    <property type="match status" value="1"/>
</dbReference>
<dbReference type="OrthoDB" id="1470350at2759"/>
<keyword evidence="9 15" id="KW-0479">Metal-binding</keyword>
<evidence type="ECO:0000259" key="16">
    <source>
        <dbReference type="PROSITE" id="PS50902"/>
    </source>
</evidence>
<evidence type="ECO:0000256" key="7">
    <source>
        <dbReference type="ARBA" id="ARBA00022630"/>
    </source>
</evidence>
<dbReference type="InterPro" id="IPR039261">
    <property type="entry name" value="FNR_nucleotide-bd"/>
</dbReference>
<gene>
    <name evidence="18" type="ORF">EXIGLDRAFT_636122</name>
</gene>
<keyword evidence="5" id="KW-0813">Transport</keyword>
<dbReference type="PANTHER" id="PTHR19384">
    <property type="entry name" value="NITRIC OXIDE SYNTHASE-RELATED"/>
    <property type="match status" value="1"/>
</dbReference>
<dbReference type="Gene3D" id="3.40.50.360">
    <property type="match status" value="1"/>
</dbReference>
<dbReference type="Pfam" id="PF00258">
    <property type="entry name" value="Flavodoxin_1"/>
    <property type="match status" value="1"/>
</dbReference>
<dbReference type="SUPFAM" id="SSF48264">
    <property type="entry name" value="Cytochrome P450"/>
    <property type="match status" value="1"/>
</dbReference>
<comment type="cofactor">
    <cofactor evidence="1">
        <name>FMN</name>
        <dbReference type="ChEBI" id="CHEBI:58210"/>
    </cofactor>
</comment>
<evidence type="ECO:0000256" key="1">
    <source>
        <dbReference type="ARBA" id="ARBA00001917"/>
    </source>
</evidence>
<dbReference type="PROSITE" id="PS51384">
    <property type="entry name" value="FAD_FR"/>
    <property type="match status" value="1"/>
</dbReference>
<dbReference type="Pfam" id="PF00067">
    <property type="entry name" value="p450"/>
    <property type="match status" value="1"/>
</dbReference>
<dbReference type="InterPro" id="IPR017972">
    <property type="entry name" value="Cyt_P450_CS"/>
</dbReference>
<reference evidence="18 19" key="1">
    <citation type="journal article" date="2016" name="Mol. Biol. Evol.">
        <title>Comparative Genomics of Early-Diverging Mushroom-Forming Fungi Provides Insights into the Origins of Lignocellulose Decay Capabilities.</title>
        <authorList>
            <person name="Nagy L.G."/>
            <person name="Riley R."/>
            <person name="Tritt A."/>
            <person name="Adam C."/>
            <person name="Daum C."/>
            <person name="Floudas D."/>
            <person name="Sun H."/>
            <person name="Yadav J.S."/>
            <person name="Pangilinan J."/>
            <person name="Larsson K.H."/>
            <person name="Matsuura K."/>
            <person name="Barry K."/>
            <person name="Labutti K."/>
            <person name="Kuo R."/>
            <person name="Ohm R.A."/>
            <person name="Bhattacharya S.S."/>
            <person name="Shirouzu T."/>
            <person name="Yoshinaga Y."/>
            <person name="Martin F.M."/>
            <person name="Grigoriev I.V."/>
            <person name="Hibbett D.S."/>
        </authorList>
    </citation>
    <scope>NUCLEOTIDE SEQUENCE [LARGE SCALE GENOMIC DNA]</scope>
    <source>
        <strain evidence="18 19">HHB12029</strain>
    </source>
</reference>
<dbReference type="GO" id="GO:0010181">
    <property type="term" value="F:FMN binding"/>
    <property type="evidence" value="ECO:0007669"/>
    <property type="project" value="InterPro"/>
</dbReference>
<dbReference type="FunFam" id="1.10.630.10:FF:000040">
    <property type="entry name" value="Bifunctional cytochrome P450/NADPH--P450 reductase"/>
    <property type="match status" value="1"/>
</dbReference>
<dbReference type="GO" id="GO:0005829">
    <property type="term" value="C:cytosol"/>
    <property type="evidence" value="ECO:0007669"/>
    <property type="project" value="TreeGrafter"/>
</dbReference>
<keyword evidence="19" id="KW-1185">Reference proteome</keyword>